<evidence type="ECO:0000256" key="4">
    <source>
        <dbReference type="ARBA" id="ARBA00023212"/>
    </source>
</evidence>
<dbReference type="GO" id="GO:0000278">
    <property type="term" value="P:mitotic cell cycle"/>
    <property type="evidence" value="ECO:0007669"/>
    <property type="project" value="TreeGrafter"/>
</dbReference>
<keyword evidence="2 5" id="KW-0963">Cytoplasm</keyword>
<dbReference type="GO" id="GO:0043015">
    <property type="term" value="F:gamma-tubulin binding"/>
    <property type="evidence" value="ECO:0007669"/>
    <property type="project" value="InterPro"/>
</dbReference>
<dbReference type="Gene3D" id="1.20.120.1900">
    <property type="entry name" value="Gamma-tubulin complex, C-terminal domain"/>
    <property type="match status" value="1"/>
</dbReference>
<dbReference type="Pfam" id="PF17681">
    <property type="entry name" value="GCP_N_terminal"/>
    <property type="match status" value="1"/>
</dbReference>
<evidence type="ECO:0000256" key="1">
    <source>
        <dbReference type="ARBA" id="ARBA00010337"/>
    </source>
</evidence>
<dbReference type="STRING" id="269621.A0A238FC79"/>
<reference evidence="10" key="1">
    <citation type="submission" date="2016-09" db="EMBL/GenBank/DDBJ databases">
        <authorList>
            <person name="Jeantristanb JTB J.-T."/>
            <person name="Ricardo R."/>
        </authorList>
    </citation>
    <scope>NUCLEOTIDE SEQUENCE [LARGE SCALE GENOMIC DNA]</scope>
</reference>
<dbReference type="GO" id="GO:0000922">
    <property type="term" value="C:spindle pole"/>
    <property type="evidence" value="ECO:0007669"/>
    <property type="project" value="InterPro"/>
</dbReference>
<comment type="similarity">
    <text evidence="1 5">Belongs to the TUBGCP family.</text>
</comment>
<dbReference type="Pfam" id="PF04130">
    <property type="entry name" value="GCP_C_terminal"/>
    <property type="match status" value="1"/>
</dbReference>
<evidence type="ECO:0000256" key="2">
    <source>
        <dbReference type="ARBA" id="ARBA00022490"/>
    </source>
</evidence>
<dbReference type="GO" id="GO:0051011">
    <property type="term" value="F:microtubule minus-end binding"/>
    <property type="evidence" value="ECO:0007669"/>
    <property type="project" value="TreeGrafter"/>
</dbReference>
<feature type="compositionally biased region" description="Basic residues" evidence="6">
    <location>
        <begin position="924"/>
        <end position="934"/>
    </location>
</feature>
<dbReference type="GO" id="GO:0005874">
    <property type="term" value="C:microtubule"/>
    <property type="evidence" value="ECO:0007669"/>
    <property type="project" value="UniProtKB-KW"/>
</dbReference>
<dbReference type="GO" id="GO:0031122">
    <property type="term" value="P:cytoplasmic microtubule organization"/>
    <property type="evidence" value="ECO:0007669"/>
    <property type="project" value="TreeGrafter"/>
</dbReference>
<dbReference type="AlphaFoldDB" id="A0A238FC79"/>
<dbReference type="GO" id="GO:0000930">
    <property type="term" value="C:gamma-tubulin complex"/>
    <property type="evidence" value="ECO:0007669"/>
    <property type="project" value="TreeGrafter"/>
</dbReference>
<evidence type="ECO:0000256" key="5">
    <source>
        <dbReference type="RuleBase" id="RU363050"/>
    </source>
</evidence>
<dbReference type="GO" id="GO:0051321">
    <property type="term" value="P:meiotic cell cycle"/>
    <property type="evidence" value="ECO:0007669"/>
    <property type="project" value="TreeGrafter"/>
</dbReference>
<organism evidence="9 10">
    <name type="scientific">Microbotryum intermedium</name>
    <dbReference type="NCBI Taxonomy" id="269621"/>
    <lineage>
        <taxon>Eukaryota</taxon>
        <taxon>Fungi</taxon>
        <taxon>Dikarya</taxon>
        <taxon>Basidiomycota</taxon>
        <taxon>Pucciniomycotina</taxon>
        <taxon>Microbotryomycetes</taxon>
        <taxon>Microbotryales</taxon>
        <taxon>Microbotryaceae</taxon>
        <taxon>Microbotryum</taxon>
    </lineage>
</organism>
<evidence type="ECO:0000256" key="3">
    <source>
        <dbReference type="ARBA" id="ARBA00022701"/>
    </source>
</evidence>
<feature type="compositionally biased region" description="Low complexity" evidence="6">
    <location>
        <begin position="201"/>
        <end position="214"/>
    </location>
</feature>
<dbReference type="InterPro" id="IPR040457">
    <property type="entry name" value="GCP_C"/>
</dbReference>
<dbReference type="Proteomes" id="UP000198372">
    <property type="component" value="Unassembled WGS sequence"/>
</dbReference>
<sequence>MARPSSSRPSSRANTPHKTSLPVELLQLVYTAAQVTRDDDDDPPPLPLARVRRHLDALYDLQRQGIARGSNPLVANVYALAERYKIEADSNEILGEQLEATLHRMFLASDRDEGLLRPDRLPDALQFLLALASPPTSATLDYAKFLSLQSIQLTAPSTSSTQVDWNSLVAGYEGEQDWAPPSSTYAIPANSSSEAEDENDISSSSSSTSGNEDNLPFTPDAPRTRGKPIRPNRPSRLQPIILQGASSVVQPIVPDFGARLNLIKEQYWDGSGPLSLDPRAQFKPSDPSTLMIALQALGVEQGHPESHGGHLKNYWSEVDIYREVLGALQGRKDAGIFAKTAAGYKISSRAPSLLHLSTKSLHSLLASFTPILDLLKMIDAFLNSTIFVRSTTASSARSTSIAAFACSVNDVVVRPFRQWCTALESDLLSPLKSSTISLLGLANQVQDRQEPLLVMAKLIQRVASFPATTSSSLVTSDLLDNLQERIDYYRALSAITIEDTLIEVWCSTATPLWSSLGAWIRFGRLAPRRNDQTQHFFISANEELDVADADYFQEGYIVDHHVPKFLKGLARAIVGCGKAKGLSKLIGAGIEEDAQLFEWPNLRELVEGSQQGPSSTQGISQANVSLGCPNVDPTSPPSPNLVPFSQSLTLSIERLCLPTFERAHLALYRIIIDECRLDQHLAAVQGVFLMRGGKLMDEFVNDIFEKINRHLPWSDYHTLNSAWTRASSGHPASSFIRVRSRTQRSRIPGVRGLKRLHLEYAVPWPLNYVITLCRPSTLDTCSRIFTMLLCIHRSRHVLDQTSLLKLDPTQASFPISPKALRSYLALKSRLGWCIRALQSFFMSFVIESEVRSLWDNMETTKEMDGLIKLWRASIRRLETGLLLNGSAESVQEAMYTILDLGVELSGLWSDVVHPLGKTTAPHPSSKRATKRYGRRVSTVDSSDEEDQTTQGDHQPTTIPTSSPLSSESFGNRLARMDQELSAQVDSIRTLVYELTRQGKTSHEREVLEVLSGILEQWKR</sequence>
<evidence type="ECO:0000313" key="9">
    <source>
        <dbReference type="EMBL" id="SCV69484.1"/>
    </source>
</evidence>
<feature type="region of interest" description="Disordered" evidence="6">
    <location>
        <begin position="1"/>
        <end position="21"/>
    </location>
</feature>
<feature type="domain" description="Gamma tubulin complex component C-terminal" evidence="7">
    <location>
        <begin position="677"/>
        <end position="941"/>
    </location>
</feature>
<dbReference type="GO" id="GO:0005816">
    <property type="term" value="C:spindle pole body"/>
    <property type="evidence" value="ECO:0007669"/>
    <property type="project" value="UniProtKB-ARBA"/>
</dbReference>
<comment type="subcellular location">
    <subcellularLocation>
        <location evidence="5">Cytoplasm</location>
        <location evidence="5">Cytoskeleton</location>
        <location evidence="5">Microtubule organizing center</location>
    </subcellularLocation>
</comment>
<evidence type="ECO:0000259" key="8">
    <source>
        <dbReference type="Pfam" id="PF17681"/>
    </source>
</evidence>
<protein>
    <recommendedName>
        <fullName evidence="5">Spindle pole body component</fullName>
    </recommendedName>
</protein>
<dbReference type="PANTHER" id="PTHR19302:SF33">
    <property type="entry name" value="GAMMA-TUBULIN COMPLEX COMPONENT 5"/>
    <property type="match status" value="1"/>
</dbReference>
<feature type="compositionally biased region" description="Low complexity" evidence="6">
    <location>
        <begin position="1"/>
        <end position="12"/>
    </location>
</feature>
<dbReference type="InterPro" id="IPR041470">
    <property type="entry name" value="GCP_N"/>
</dbReference>
<feature type="domain" description="Gamma tubulin complex component protein N-terminal" evidence="8">
    <location>
        <begin position="322"/>
        <end position="579"/>
    </location>
</feature>
<name>A0A238FC79_9BASI</name>
<dbReference type="InterPro" id="IPR007259">
    <property type="entry name" value="GCP"/>
</dbReference>
<dbReference type="InterPro" id="IPR042241">
    <property type="entry name" value="GCP_C_sf"/>
</dbReference>
<dbReference type="GO" id="GO:0007020">
    <property type="term" value="P:microtubule nucleation"/>
    <property type="evidence" value="ECO:0007669"/>
    <property type="project" value="InterPro"/>
</dbReference>
<dbReference type="OrthoDB" id="66546at2759"/>
<accession>A0A238FC79</accession>
<gene>
    <name evidence="9" type="ORF">BQ2448_2504</name>
</gene>
<dbReference type="PANTHER" id="PTHR19302">
    <property type="entry name" value="GAMMA TUBULIN COMPLEX PROTEIN"/>
    <property type="match status" value="1"/>
</dbReference>
<proteinExistence type="inferred from homology"/>
<feature type="region of interest" description="Disordered" evidence="6">
    <location>
        <begin position="915"/>
        <end position="968"/>
    </location>
</feature>
<evidence type="ECO:0000313" key="10">
    <source>
        <dbReference type="Proteomes" id="UP000198372"/>
    </source>
</evidence>
<feature type="region of interest" description="Disordered" evidence="6">
    <location>
        <begin position="179"/>
        <end position="235"/>
    </location>
</feature>
<dbReference type="GO" id="GO:0051225">
    <property type="term" value="P:spindle assembly"/>
    <property type="evidence" value="ECO:0007669"/>
    <property type="project" value="TreeGrafter"/>
</dbReference>
<dbReference type="EMBL" id="FMSP01000004">
    <property type="protein sequence ID" value="SCV69484.1"/>
    <property type="molecule type" value="Genomic_DNA"/>
</dbReference>
<evidence type="ECO:0000256" key="6">
    <source>
        <dbReference type="SAM" id="MobiDB-lite"/>
    </source>
</evidence>
<feature type="compositionally biased region" description="Low complexity" evidence="6">
    <location>
        <begin position="955"/>
        <end position="968"/>
    </location>
</feature>
<keyword evidence="10" id="KW-1185">Reference proteome</keyword>
<keyword evidence="3 5" id="KW-0493">Microtubule</keyword>
<evidence type="ECO:0000259" key="7">
    <source>
        <dbReference type="Pfam" id="PF04130"/>
    </source>
</evidence>
<keyword evidence="4 5" id="KW-0206">Cytoskeleton</keyword>